<dbReference type="EMBL" id="BMII01000001">
    <property type="protein sequence ID" value="GGB45085.1"/>
    <property type="molecule type" value="Genomic_DNA"/>
</dbReference>
<name>A0ABQ1ILN2_9GAMM</name>
<dbReference type="RefSeq" id="WP_188735867.1">
    <property type="nucleotide sequence ID" value="NZ_BMII01000001.1"/>
</dbReference>
<accession>A0ABQ1ILN2</accession>
<dbReference type="Pfam" id="PF08668">
    <property type="entry name" value="HDOD"/>
    <property type="match status" value="1"/>
</dbReference>
<evidence type="ECO:0000313" key="3">
    <source>
        <dbReference type="Proteomes" id="UP000617555"/>
    </source>
</evidence>
<organism evidence="2 3">
    <name type="scientific">Shewanella inventionis</name>
    <dbReference type="NCBI Taxonomy" id="1738770"/>
    <lineage>
        <taxon>Bacteria</taxon>
        <taxon>Pseudomonadati</taxon>
        <taxon>Pseudomonadota</taxon>
        <taxon>Gammaproteobacteria</taxon>
        <taxon>Alteromonadales</taxon>
        <taxon>Shewanellaceae</taxon>
        <taxon>Shewanella</taxon>
    </lineage>
</organism>
<keyword evidence="2" id="KW-0418">Kinase</keyword>
<sequence>MPSAALLKRVDELPRLPKAVSELLDAVNNENTSIKSISAKVAQDPIISARVLRLANSAHFGRSREVGSIEDAVVRLGMQTLRTLVIASAVVGAMPNAEGIDLAHFWGETFEVALYSQEMAKVCGVAADEAFTCAILHNIGDLLIAVVEPAIAAQIRAAVAEGADKQQLETSLLGFDSPSVGALLAKNWKFAPSLVQGIEFQRAPLQAKPASKLASVIYLSHAVFSHWDDERDDESFTAWLAGKANKEAGIIKMDMSGLAEKFVALRGKGLEIGKQLA</sequence>
<reference evidence="3" key="1">
    <citation type="journal article" date="2019" name="Int. J. Syst. Evol. Microbiol.">
        <title>The Global Catalogue of Microorganisms (GCM) 10K type strain sequencing project: providing services to taxonomists for standard genome sequencing and annotation.</title>
        <authorList>
            <consortium name="The Broad Institute Genomics Platform"/>
            <consortium name="The Broad Institute Genome Sequencing Center for Infectious Disease"/>
            <person name="Wu L."/>
            <person name="Ma J."/>
        </authorList>
    </citation>
    <scope>NUCLEOTIDE SEQUENCE [LARGE SCALE GENOMIC DNA]</scope>
    <source>
        <strain evidence="3">CGMCC 1.15339</strain>
    </source>
</reference>
<comment type="caution">
    <text evidence="2">The sequence shown here is derived from an EMBL/GenBank/DDBJ whole genome shotgun (WGS) entry which is preliminary data.</text>
</comment>
<evidence type="ECO:0000259" key="1">
    <source>
        <dbReference type="PROSITE" id="PS51833"/>
    </source>
</evidence>
<dbReference type="SUPFAM" id="SSF109604">
    <property type="entry name" value="HD-domain/PDEase-like"/>
    <property type="match status" value="1"/>
</dbReference>
<keyword evidence="2" id="KW-0808">Transferase</keyword>
<dbReference type="PANTHER" id="PTHR33525:SF6">
    <property type="entry name" value="HDOD DOMAIN-CONTAINING PROTEIN"/>
    <property type="match status" value="1"/>
</dbReference>
<keyword evidence="3" id="KW-1185">Reference proteome</keyword>
<protein>
    <submittedName>
        <fullName evidence="2">Histidine kinase</fullName>
    </submittedName>
</protein>
<dbReference type="PROSITE" id="PS51833">
    <property type="entry name" value="HDOD"/>
    <property type="match status" value="1"/>
</dbReference>
<feature type="domain" description="HDOD" evidence="1">
    <location>
        <begin position="13"/>
        <end position="204"/>
    </location>
</feature>
<dbReference type="Proteomes" id="UP000617555">
    <property type="component" value="Unassembled WGS sequence"/>
</dbReference>
<dbReference type="PANTHER" id="PTHR33525">
    <property type="match status" value="1"/>
</dbReference>
<dbReference type="Gene3D" id="1.10.3210.10">
    <property type="entry name" value="Hypothetical protein af1432"/>
    <property type="match status" value="1"/>
</dbReference>
<dbReference type="GO" id="GO:0016301">
    <property type="term" value="F:kinase activity"/>
    <property type="evidence" value="ECO:0007669"/>
    <property type="project" value="UniProtKB-KW"/>
</dbReference>
<dbReference type="InterPro" id="IPR052340">
    <property type="entry name" value="RNase_Y/CdgJ"/>
</dbReference>
<proteinExistence type="predicted"/>
<gene>
    <name evidence="2" type="ORF">GCM10011607_01420</name>
</gene>
<dbReference type="InterPro" id="IPR013976">
    <property type="entry name" value="HDOD"/>
</dbReference>
<evidence type="ECO:0000313" key="2">
    <source>
        <dbReference type="EMBL" id="GGB45085.1"/>
    </source>
</evidence>